<evidence type="ECO:0000313" key="3">
    <source>
        <dbReference type="Proteomes" id="UP001383192"/>
    </source>
</evidence>
<keyword evidence="3" id="KW-1185">Reference proteome</keyword>
<protein>
    <submittedName>
        <fullName evidence="2">Uncharacterized protein</fullName>
    </submittedName>
</protein>
<proteinExistence type="predicted"/>
<sequence>MEHFAFSPGRSTLTSTAAASTEQQEHAPPAVEDRQDADTKADRDSANLEDKIEKLKVQTEKRKRIYQTADTVIETLNQLSEVHEIARAASIVVSGIYHQSTNKMKQ</sequence>
<feature type="compositionally biased region" description="Low complexity" evidence="1">
    <location>
        <begin position="11"/>
        <end position="21"/>
    </location>
</feature>
<gene>
    <name evidence="2" type="ORF">VNI00_004416</name>
</gene>
<comment type="caution">
    <text evidence="2">The sequence shown here is derived from an EMBL/GenBank/DDBJ whole genome shotgun (WGS) entry which is preliminary data.</text>
</comment>
<dbReference type="AlphaFoldDB" id="A0AAW0DHY9"/>
<feature type="region of interest" description="Disordered" evidence="1">
    <location>
        <begin position="1"/>
        <end position="50"/>
    </location>
</feature>
<feature type="compositionally biased region" description="Basic and acidic residues" evidence="1">
    <location>
        <begin position="31"/>
        <end position="50"/>
    </location>
</feature>
<evidence type="ECO:0000313" key="2">
    <source>
        <dbReference type="EMBL" id="KAK7051442.1"/>
    </source>
</evidence>
<evidence type="ECO:0000256" key="1">
    <source>
        <dbReference type="SAM" id="MobiDB-lite"/>
    </source>
</evidence>
<accession>A0AAW0DHY9</accession>
<dbReference type="EMBL" id="JAYKXP010000012">
    <property type="protein sequence ID" value="KAK7051442.1"/>
    <property type="molecule type" value="Genomic_DNA"/>
</dbReference>
<name>A0AAW0DHY9_9AGAR</name>
<dbReference type="Proteomes" id="UP001383192">
    <property type="component" value="Unassembled WGS sequence"/>
</dbReference>
<reference evidence="2 3" key="1">
    <citation type="submission" date="2024-01" db="EMBL/GenBank/DDBJ databases">
        <title>A draft genome for a cacao thread blight-causing isolate of Paramarasmius palmivorus.</title>
        <authorList>
            <person name="Baruah I.K."/>
            <person name="Bukari Y."/>
            <person name="Amoako-Attah I."/>
            <person name="Meinhardt L.W."/>
            <person name="Bailey B.A."/>
            <person name="Cohen S.P."/>
        </authorList>
    </citation>
    <scope>NUCLEOTIDE SEQUENCE [LARGE SCALE GENOMIC DNA]</scope>
    <source>
        <strain evidence="2 3">GH-12</strain>
    </source>
</reference>
<organism evidence="2 3">
    <name type="scientific">Paramarasmius palmivorus</name>
    <dbReference type="NCBI Taxonomy" id="297713"/>
    <lineage>
        <taxon>Eukaryota</taxon>
        <taxon>Fungi</taxon>
        <taxon>Dikarya</taxon>
        <taxon>Basidiomycota</taxon>
        <taxon>Agaricomycotina</taxon>
        <taxon>Agaricomycetes</taxon>
        <taxon>Agaricomycetidae</taxon>
        <taxon>Agaricales</taxon>
        <taxon>Marasmiineae</taxon>
        <taxon>Marasmiaceae</taxon>
        <taxon>Paramarasmius</taxon>
    </lineage>
</organism>